<evidence type="ECO:0000313" key="1">
    <source>
        <dbReference type="EMBL" id="MDO1581872.1"/>
    </source>
</evidence>
<name>A0ABT8SW05_9HYPH</name>
<accession>A0ABT8SW05</accession>
<dbReference type="RefSeq" id="WP_302075953.1">
    <property type="nucleotide sequence ID" value="NZ_JAUKWQ010000001.1"/>
</dbReference>
<reference evidence="1" key="2">
    <citation type="submission" date="2023-07" db="EMBL/GenBank/DDBJ databases">
        <authorList>
            <person name="Sun H."/>
        </authorList>
    </citation>
    <scope>NUCLEOTIDE SEQUENCE</scope>
    <source>
        <strain evidence="1">05753</strain>
    </source>
</reference>
<comment type="caution">
    <text evidence="1">The sequence shown here is derived from an EMBL/GenBank/DDBJ whole genome shotgun (WGS) entry which is preliminary data.</text>
</comment>
<sequence length="391" mass="43164">MVDIQVYRNAVAAHGTRGLLRTDSKSQEVKTFATNRFFGKLVAWIKNPKEGTTKYESNEHTKQDFLRAIGEKYGIAFQETVTSEVEGKSGKPLSLRVVRQVLEQGDRVATDPVRRNEFNLNHVFAPQHRTYSWLKGALWNGVTESGLHKHLAAIAGDSYNEKDKFLKECVFPSIKDDAAEAILAAGRDGNAQLTFEGGTLRIDNVPVQNIVDKAIKDSGIFKLKREALDAIDTLPATDESKLRAKTIVFGLTGHNKEGYYLPENPAADVIDMMRGAFWNESGWDAMKTYVKEAFNIAAESSSGSQLAADKNAFCEQLSSVIAPLGPHVTSILAKAHLAKLIGNFRVEEVKNISAFIKDLSNDPPQNNENLGAVLKAIEPIQNAASLWDQYE</sequence>
<protein>
    <recommendedName>
        <fullName evidence="3">Substrate of the Dot/Icm secretion system</fullName>
    </recommendedName>
</protein>
<proteinExistence type="predicted"/>
<evidence type="ECO:0008006" key="3">
    <source>
        <dbReference type="Google" id="ProtNLM"/>
    </source>
</evidence>
<organism evidence="1 2">
    <name type="scientific">Rhizobium oryzicola</name>
    <dbReference type="NCBI Taxonomy" id="1232668"/>
    <lineage>
        <taxon>Bacteria</taxon>
        <taxon>Pseudomonadati</taxon>
        <taxon>Pseudomonadota</taxon>
        <taxon>Alphaproteobacteria</taxon>
        <taxon>Hyphomicrobiales</taxon>
        <taxon>Rhizobiaceae</taxon>
        <taxon>Rhizobium/Agrobacterium group</taxon>
        <taxon>Rhizobium</taxon>
    </lineage>
</organism>
<gene>
    <name evidence="1" type="ORF">Q2T52_07155</name>
</gene>
<keyword evidence="2" id="KW-1185">Reference proteome</keyword>
<reference evidence="1" key="1">
    <citation type="journal article" date="2015" name="Int. J. Syst. Evol. Microbiol.">
        <title>Rhizobium oryzicola sp. nov., potential plant-growth-promoting endophytic bacteria isolated from rice roots.</title>
        <authorList>
            <person name="Zhang X.X."/>
            <person name="Gao J.S."/>
            <person name="Cao Y.H."/>
            <person name="Sheirdil R.A."/>
            <person name="Wang X.C."/>
            <person name="Zhang L."/>
        </authorList>
    </citation>
    <scope>NUCLEOTIDE SEQUENCE</scope>
    <source>
        <strain evidence="1">05753</strain>
    </source>
</reference>
<dbReference type="EMBL" id="JAUKWQ010000001">
    <property type="protein sequence ID" value="MDO1581872.1"/>
    <property type="molecule type" value="Genomic_DNA"/>
</dbReference>
<dbReference type="Proteomes" id="UP001169006">
    <property type="component" value="Unassembled WGS sequence"/>
</dbReference>
<evidence type="ECO:0000313" key="2">
    <source>
        <dbReference type="Proteomes" id="UP001169006"/>
    </source>
</evidence>